<proteinExistence type="predicted"/>
<dbReference type="AlphaFoldDB" id="A0A918SYW0"/>
<sequence length="137" mass="14885">MQSHYDVLKIALDAPAEVVRAAYRVFAARHHPDRAGADELVLMQRVNEAYRVLSDPTLRAAHDTWIRAHRRRRAADAARDTAARSAPAETPTASAAATPATAPASAVQALPDMVQLALRAQRRRVAAAYAAHAPRLH</sequence>
<comment type="caution">
    <text evidence="4">The sequence shown here is derived from an EMBL/GenBank/DDBJ whole genome shotgun (WGS) entry which is preliminary data.</text>
</comment>
<feature type="region of interest" description="Disordered" evidence="2">
    <location>
        <begin position="72"/>
        <end position="100"/>
    </location>
</feature>
<dbReference type="EMBL" id="BMYD01000002">
    <property type="protein sequence ID" value="GHA79360.1"/>
    <property type="molecule type" value="Genomic_DNA"/>
</dbReference>
<evidence type="ECO:0000256" key="2">
    <source>
        <dbReference type="SAM" id="MobiDB-lite"/>
    </source>
</evidence>
<reference evidence="4" key="2">
    <citation type="submission" date="2020-09" db="EMBL/GenBank/DDBJ databases">
        <authorList>
            <person name="Sun Q."/>
            <person name="Kim S."/>
        </authorList>
    </citation>
    <scope>NUCLEOTIDE SEQUENCE</scope>
    <source>
        <strain evidence="4">KCTC 23077</strain>
    </source>
</reference>
<dbReference type="InterPro" id="IPR001623">
    <property type="entry name" value="DnaJ_domain"/>
</dbReference>
<accession>A0A918SYW0</accession>
<dbReference type="Gene3D" id="1.10.287.110">
    <property type="entry name" value="DnaJ domain"/>
    <property type="match status" value="1"/>
</dbReference>
<keyword evidence="1" id="KW-0143">Chaperone</keyword>
<dbReference type="PROSITE" id="PS50076">
    <property type="entry name" value="DNAJ_2"/>
    <property type="match status" value="1"/>
</dbReference>
<name>A0A918SYW0_9GAMM</name>
<evidence type="ECO:0000313" key="5">
    <source>
        <dbReference type="Proteomes" id="UP000646426"/>
    </source>
</evidence>
<dbReference type="Pfam" id="PF00226">
    <property type="entry name" value="DnaJ"/>
    <property type="match status" value="1"/>
</dbReference>
<evidence type="ECO:0000259" key="3">
    <source>
        <dbReference type="PROSITE" id="PS50076"/>
    </source>
</evidence>
<dbReference type="InterPro" id="IPR036869">
    <property type="entry name" value="J_dom_sf"/>
</dbReference>
<feature type="compositionally biased region" description="Low complexity" evidence="2">
    <location>
        <begin position="83"/>
        <end position="100"/>
    </location>
</feature>
<evidence type="ECO:0000256" key="1">
    <source>
        <dbReference type="ARBA" id="ARBA00023186"/>
    </source>
</evidence>
<dbReference type="InterPro" id="IPR050817">
    <property type="entry name" value="DjlA_DnaK_co-chaperone"/>
</dbReference>
<feature type="domain" description="J" evidence="3">
    <location>
        <begin position="3"/>
        <end position="66"/>
    </location>
</feature>
<dbReference type="RefSeq" id="WP_189455203.1">
    <property type="nucleotide sequence ID" value="NZ_BMYD01000002.1"/>
</dbReference>
<gene>
    <name evidence="4" type="ORF">GCM10007067_16070</name>
</gene>
<dbReference type="SUPFAM" id="SSF46565">
    <property type="entry name" value="Chaperone J-domain"/>
    <property type="match status" value="1"/>
</dbReference>
<dbReference type="PANTHER" id="PTHR24074">
    <property type="entry name" value="CO-CHAPERONE PROTEIN DJLA"/>
    <property type="match status" value="1"/>
</dbReference>
<evidence type="ECO:0000313" key="4">
    <source>
        <dbReference type="EMBL" id="GHA79360.1"/>
    </source>
</evidence>
<dbReference type="CDD" id="cd06257">
    <property type="entry name" value="DnaJ"/>
    <property type="match status" value="1"/>
</dbReference>
<keyword evidence="5" id="KW-1185">Reference proteome</keyword>
<dbReference type="SMART" id="SM00271">
    <property type="entry name" value="DnaJ"/>
    <property type="match status" value="1"/>
</dbReference>
<reference evidence="4" key="1">
    <citation type="journal article" date="2014" name="Int. J. Syst. Evol. Microbiol.">
        <title>Complete genome sequence of Corynebacterium casei LMG S-19264T (=DSM 44701T), isolated from a smear-ripened cheese.</title>
        <authorList>
            <consortium name="US DOE Joint Genome Institute (JGI-PGF)"/>
            <person name="Walter F."/>
            <person name="Albersmeier A."/>
            <person name="Kalinowski J."/>
            <person name="Ruckert C."/>
        </authorList>
    </citation>
    <scope>NUCLEOTIDE SEQUENCE</scope>
    <source>
        <strain evidence="4">KCTC 23077</strain>
    </source>
</reference>
<organism evidence="4 5">
    <name type="scientific">Cognatilysobacter bugurensis</name>
    <dbReference type="NCBI Taxonomy" id="543356"/>
    <lineage>
        <taxon>Bacteria</taxon>
        <taxon>Pseudomonadati</taxon>
        <taxon>Pseudomonadota</taxon>
        <taxon>Gammaproteobacteria</taxon>
        <taxon>Lysobacterales</taxon>
        <taxon>Lysobacteraceae</taxon>
        <taxon>Cognatilysobacter</taxon>
    </lineage>
</organism>
<protein>
    <recommendedName>
        <fullName evidence="3">J domain-containing protein</fullName>
    </recommendedName>
</protein>
<dbReference type="Proteomes" id="UP000646426">
    <property type="component" value="Unassembled WGS sequence"/>
</dbReference>